<keyword evidence="2" id="KW-0805">Transcription regulation</keyword>
<dbReference type="GO" id="GO:0006352">
    <property type="term" value="P:DNA-templated transcription initiation"/>
    <property type="evidence" value="ECO:0007669"/>
    <property type="project" value="InterPro"/>
</dbReference>
<keyword evidence="8" id="KW-1185">Reference proteome</keyword>
<keyword evidence="4" id="KW-0804">Transcription</keyword>
<dbReference type="GO" id="GO:0016987">
    <property type="term" value="F:sigma factor activity"/>
    <property type="evidence" value="ECO:0007669"/>
    <property type="project" value="UniProtKB-KW"/>
</dbReference>
<dbReference type="AlphaFoldDB" id="A0A1I6GU79"/>
<dbReference type="OrthoDB" id="9803470at2"/>
<dbReference type="Pfam" id="PF22029">
    <property type="entry name" value="PhyR_sigma2"/>
    <property type="match status" value="1"/>
</dbReference>
<dbReference type="InterPro" id="IPR013249">
    <property type="entry name" value="RNA_pol_sigma70_r4_t2"/>
</dbReference>
<feature type="domain" description="PhyR sigma2" evidence="6">
    <location>
        <begin position="8"/>
        <end position="60"/>
    </location>
</feature>
<accession>A0A1I6GU79</accession>
<proteinExistence type="inferred from homology"/>
<dbReference type="InterPro" id="IPR053866">
    <property type="entry name" value="PhyR_sigma2"/>
</dbReference>
<evidence type="ECO:0000259" key="6">
    <source>
        <dbReference type="Pfam" id="PF22029"/>
    </source>
</evidence>
<evidence type="ECO:0000259" key="5">
    <source>
        <dbReference type="Pfam" id="PF08281"/>
    </source>
</evidence>
<dbReference type="PANTHER" id="PTHR43133">
    <property type="entry name" value="RNA POLYMERASE ECF-TYPE SIGMA FACTO"/>
    <property type="match status" value="1"/>
</dbReference>
<dbReference type="CDD" id="cd06171">
    <property type="entry name" value="Sigma70_r4"/>
    <property type="match status" value="1"/>
</dbReference>
<evidence type="ECO:0000256" key="3">
    <source>
        <dbReference type="ARBA" id="ARBA00023082"/>
    </source>
</evidence>
<name>A0A1I6GU79_9RHOB</name>
<sequence>MNSFQQQISDCLPDLWRYAFALTRNRDAADDLLQDAVERAWRKRALWEPTGTVKAWAMKVLLNTYRTQLRAPAQRHAAGPLDDIAQTVPAVDTLADQLALAETARAMATLPQDQREALLSVVVGGLSYKEAAATLDIPLGTLMSRLGRARAALKSAMQPVEGPVS</sequence>
<evidence type="ECO:0000256" key="4">
    <source>
        <dbReference type="ARBA" id="ARBA00023163"/>
    </source>
</evidence>
<dbReference type="STRING" id="390270.SAMN04488005_2162"/>
<evidence type="ECO:0000313" key="7">
    <source>
        <dbReference type="EMBL" id="SFR45651.1"/>
    </source>
</evidence>
<evidence type="ECO:0000313" key="8">
    <source>
        <dbReference type="Proteomes" id="UP000199478"/>
    </source>
</evidence>
<feature type="domain" description="RNA polymerase sigma factor 70 region 4 type 2" evidence="5">
    <location>
        <begin position="104"/>
        <end position="153"/>
    </location>
</feature>
<keyword evidence="3" id="KW-0731">Sigma factor</keyword>
<dbReference type="Proteomes" id="UP000199478">
    <property type="component" value="Unassembled WGS sequence"/>
</dbReference>
<dbReference type="SUPFAM" id="SSF88659">
    <property type="entry name" value="Sigma3 and sigma4 domains of RNA polymerase sigma factors"/>
    <property type="match status" value="1"/>
</dbReference>
<organism evidence="7 8">
    <name type="scientific">Yoonia tamlensis</name>
    <dbReference type="NCBI Taxonomy" id="390270"/>
    <lineage>
        <taxon>Bacteria</taxon>
        <taxon>Pseudomonadati</taxon>
        <taxon>Pseudomonadota</taxon>
        <taxon>Alphaproteobacteria</taxon>
        <taxon>Rhodobacterales</taxon>
        <taxon>Paracoccaceae</taxon>
        <taxon>Yoonia</taxon>
    </lineage>
</organism>
<reference evidence="8" key="1">
    <citation type="submission" date="2016-10" db="EMBL/GenBank/DDBJ databases">
        <authorList>
            <person name="Varghese N."/>
            <person name="Submissions S."/>
        </authorList>
    </citation>
    <scope>NUCLEOTIDE SEQUENCE [LARGE SCALE GENOMIC DNA]</scope>
    <source>
        <strain evidence="8">DSM 26879</strain>
    </source>
</reference>
<evidence type="ECO:0000256" key="1">
    <source>
        <dbReference type="ARBA" id="ARBA00010641"/>
    </source>
</evidence>
<dbReference type="PANTHER" id="PTHR43133:SF25">
    <property type="entry name" value="RNA POLYMERASE SIGMA FACTOR RFAY-RELATED"/>
    <property type="match status" value="1"/>
</dbReference>
<dbReference type="SUPFAM" id="SSF88946">
    <property type="entry name" value="Sigma2 domain of RNA polymerase sigma factors"/>
    <property type="match status" value="1"/>
</dbReference>
<dbReference type="Gene3D" id="1.10.1740.10">
    <property type="match status" value="1"/>
</dbReference>
<dbReference type="InterPro" id="IPR014284">
    <property type="entry name" value="RNA_pol_sigma-70_dom"/>
</dbReference>
<gene>
    <name evidence="7" type="ORF">SAMN04488005_2162</name>
</gene>
<dbReference type="Gene3D" id="1.10.10.10">
    <property type="entry name" value="Winged helix-like DNA-binding domain superfamily/Winged helix DNA-binding domain"/>
    <property type="match status" value="1"/>
</dbReference>
<protein>
    <submittedName>
        <fullName evidence="7">RNA polymerase, sigma-24 subunit, RpoE</fullName>
    </submittedName>
</protein>
<dbReference type="GO" id="GO:0003677">
    <property type="term" value="F:DNA binding"/>
    <property type="evidence" value="ECO:0007669"/>
    <property type="project" value="InterPro"/>
</dbReference>
<dbReference type="InterPro" id="IPR039425">
    <property type="entry name" value="RNA_pol_sigma-70-like"/>
</dbReference>
<dbReference type="InterPro" id="IPR013325">
    <property type="entry name" value="RNA_pol_sigma_r2"/>
</dbReference>
<dbReference type="InterPro" id="IPR013324">
    <property type="entry name" value="RNA_pol_sigma_r3/r4-like"/>
</dbReference>
<comment type="similarity">
    <text evidence="1">Belongs to the sigma-70 factor family. ECF subfamily.</text>
</comment>
<dbReference type="Pfam" id="PF08281">
    <property type="entry name" value="Sigma70_r4_2"/>
    <property type="match status" value="1"/>
</dbReference>
<dbReference type="InterPro" id="IPR036388">
    <property type="entry name" value="WH-like_DNA-bd_sf"/>
</dbReference>
<dbReference type="EMBL" id="FOYP01000001">
    <property type="protein sequence ID" value="SFR45651.1"/>
    <property type="molecule type" value="Genomic_DNA"/>
</dbReference>
<dbReference type="NCBIfam" id="TIGR02937">
    <property type="entry name" value="sigma70-ECF"/>
    <property type="match status" value="1"/>
</dbReference>
<evidence type="ECO:0000256" key="2">
    <source>
        <dbReference type="ARBA" id="ARBA00023015"/>
    </source>
</evidence>
<dbReference type="RefSeq" id="WP_090199769.1">
    <property type="nucleotide sequence ID" value="NZ_FOYP01000001.1"/>
</dbReference>